<gene>
    <name evidence="3" type="ORF">SAMN05444410_10992</name>
</gene>
<dbReference type="InterPro" id="IPR045670">
    <property type="entry name" value="DUF5916"/>
</dbReference>
<dbReference type="Gene3D" id="2.60.40.1190">
    <property type="match status" value="1"/>
</dbReference>
<dbReference type="RefSeq" id="WP_092724089.1">
    <property type="nucleotide sequence ID" value="NZ_FNNO01000009.1"/>
</dbReference>
<dbReference type="AlphaFoldDB" id="A0A8X8IDD7"/>
<dbReference type="Pfam" id="PF19313">
    <property type="entry name" value="DUF5916"/>
    <property type="match status" value="1"/>
</dbReference>
<dbReference type="CDD" id="cd09618">
    <property type="entry name" value="CBM9_like_2"/>
    <property type="match status" value="1"/>
</dbReference>
<dbReference type="Proteomes" id="UP000198711">
    <property type="component" value="Unassembled WGS sequence"/>
</dbReference>
<dbReference type="GO" id="GO:0030246">
    <property type="term" value="F:carbohydrate binding"/>
    <property type="evidence" value="ECO:0007669"/>
    <property type="project" value="InterPro"/>
</dbReference>
<keyword evidence="4" id="KW-1185">Reference proteome</keyword>
<protein>
    <submittedName>
        <fullName evidence="3">Carbohydrate family 9 binding domain-like</fullName>
    </submittedName>
</protein>
<reference evidence="3 4" key="1">
    <citation type="submission" date="2016-10" db="EMBL/GenBank/DDBJ databases">
        <authorList>
            <person name="Varghese N."/>
            <person name="Submissions S."/>
        </authorList>
    </citation>
    <scope>NUCLEOTIDE SEQUENCE [LARGE SCALE GENOMIC DNA]</scope>
    <source>
        <strain evidence="3 4">DSM 25353</strain>
    </source>
</reference>
<accession>A0A8X8IDD7</accession>
<dbReference type="SUPFAM" id="SSF49344">
    <property type="entry name" value="CBD9-like"/>
    <property type="match status" value="1"/>
</dbReference>
<dbReference type="EMBL" id="FNNO01000009">
    <property type="protein sequence ID" value="SDX11853.1"/>
    <property type="molecule type" value="Genomic_DNA"/>
</dbReference>
<dbReference type="GO" id="GO:0016052">
    <property type="term" value="P:carbohydrate catabolic process"/>
    <property type="evidence" value="ECO:0007669"/>
    <property type="project" value="InterPro"/>
</dbReference>
<proteinExistence type="predicted"/>
<sequence length="740" mass="84769">MRLSTVCWLLPILLSLNTYGQQRDGETFQKEYQVHIARTQEPIQIDGELNEQVWANTQPLSSFWRKFPTDIGKATRKTEARVTYDDKFLYVAFTVYDSGKVFIKSLKRDVGHDGNDCVGLILDPVNKRANGFFFVVNAYNAQSEDQINGNGDMISFSWDNKWYSATKRYADRWTAEMAIPFKTLRYTADKLTWGINFLRVDTKTNEYSLWTHVPVNFRSYDLGYTGALVWPEPPPKPGSNAVLIPYATGGVQEDKDNGLPWKATGNAGFDGKMALSSSLNLDMTVNPDFSQIEVDKQVTNLTRFNIFLPEKRTFFLENSSLFSSYGIPSVRPFYSRRIGLDKNGNKIPILLGVRLTGNASKSTRIGLLNMQTGSQGDYSAENYTAATINQAVLKRSTLNLYFMNRQGFLSDSAKKADPLSAYGRNLGGEFNYTNLKGTWNGWAGYHQSFKPGITKDDRFMDLGGSYNGRYFSAMLDMNTVGTNFYTDMGYTQRIENFDAARDTIVRLGYKQVYNEFDYRILPKKTKVSSYQFQLTNSFVFNPDNTLNERNQSLGLNIMYWNTAQLLVTLNNYEVNLLFPTAFTDKTPLPKDNYQYSQATLGYQSDFRKPLSYYATVGGGGFYNGSYQSFIGGVTWRSQPHLNIDLHAEYDKLAFPDIYGATELFLIAPKVEINFSTAVFWTTFIQYNTQRNNFNINSRFQYRFKPMSDFFLVYTDNYYTAPLLKNRNRALVFKLNYWFSL</sequence>
<name>A0A8X8IDD7_9BACT</name>
<evidence type="ECO:0000259" key="2">
    <source>
        <dbReference type="Pfam" id="PF19313"/>
    </source>
</evidence>
<evidence type="ECO:0000313" key="4">
    <source>
        <dbReference type="Proteomes" id="UP000198711"/>
    </source>
</evidence>
<feature type="domain" description="DUF5916" evidence="2">
    <location>
        <begin position="243"/>
        <end position="343"/>
    </location>
</feature>
<dbReference type="Pfam" id="PF06452">
    <property type="entry name" value="CBM9_1"/>
    <property type="match status" value="1"/>
</dbReference>
<feature type="domain" description="Carbohydrate-binding" evidence="1">
    <location>
        <begin position="45"/>
        <end position="204"/>
    </location>
</feature>
<evidence type="ECO:0000313" key="3">
    <source>
        <dbReference type="EMBL" id="SDX11853.1"/>
    </source>
</evidence>
<comment type="caution">
    <text evidence="3">The sequence shown here is derived from an EMBL/GenBank/DDBJ whole genome shotgun (WGS) entry which is preliminary data.</text>
</comment>
<organism evidence="3 4">
    <name type="scientific">Hydrobacter penzbergensis</name>
    <dbReference type="NCBI Taxonomy" id="1235997"/>
    <lineage>
        <taxon>Bacteria</taxon>
        <taxon>Pseudomonadati</taxon>
        <taxon>Bacteroidota</taxon>
        <taxon>Chitinophagia</taxon>
        <taxon>Chitinophagales</taxon>
        <taxon>Chitinophagaceae</taxon>
        <taxon>Hydrobacter</taxon>
    </lineage>
</organism>
<dbReference type="InterPro" id="IPR010502">
    <property type="entry name" value="Carb-bd_dom_fam9"/>
</dbReference>
<evidence type="ECO:0000259" key="1">
    <source>
        <dbReference type="Pfam" id="PF06452"/>
    </source>
</evidence>
<dbReference type="GO" id="GO:0004553">
    <property type="term" value="F:hydrolase activity, hydrolyzing O-glycosyl compounds"/>
    <property type="evidence" value="ECO:0007669"/>
    <property type="project" value="InterPro"/>
</dbReference>